<evidence type="ECO:0000259" key="2">
    <source>
        <dbReference type="Pfam" id="PF14303"/>
    </source>
</evidence>
<proteinExistence type="predicted"/>
<reference evidence="3 4" key="1">
    <citation type="submission" date="2017-11" db="EMBL/GenBank/DDBJ databases">
        <title>De novo assembly and phasing of dikaryotic genomes from two isolates of Puccinia coronata f. sp. avenae, the causal agent of oat crown rust.</title>
        <authorList>
            <person name="Miller M.E."/>
            <person name="Zhang Y."/>
            <person name="Omidvar V."/>
            <person name="Sperschneider J."/>
            <person name="Schwessinger B."/>
            <person name="Raley C."/>
            <person name="Palmer J.M."/>
            <person name="Garnica D."/>
            <person name="Upadhyaya N."/>
            <person name="Rathjen J."/>
            <person name="Taylor J.M."/>
            <person name="Park R.F."/>
            <person name="Dodds P.N."/>
            <person name="Hirsch C.D."/>
            <person name="Kianian S.F."/>
            <person name="Figueroa M."/>
        </authorList>
    </citation>
    <scope>NUCLEOTIDE SEQUENCE [LARGE SCALE GENOMIC DNA]</scope>
    <source>
        <strain evidence="3">12SD80</strain>
    </source>
</reference>
<feature type="region of interest" description="Disordered" evidence="1">
    <location>
        <begin position="1"/>
        <end position="68"/>
    </location>
</feature>
<feature type="compositionally biased region" description="Basic and acidic residues" evidence="1">
    <location>
        <begin position="14"/>
        <end position="57"/>
    </location>
</feature>
<protein>
    <recommendedName>
        <fullName evidence="2">No apical meristem-associated C-terminal domain-containing protein</fullName>
    </recommendedName>
</protein>
<comment type="caution">
    <text evidence="3">The sequence shown here is derived from an EMBL/GenBank/DDBJ whole genome shotgun (WGS) entry which is preliminary data.</text>
</comment>
<sequence length="298" mass="33083">MATPLDLALLPKMDSTDDGKVANVCSEKKKNSAKKEEDDEDGSNKDSDGSNSDEAKGSKKKTRSQNYHEDKNLQLCTSWLETTEDGRKGTNQTGNAFWATVAKHYTKQMPNPVQSTKSLKKRWGVIQQAVNKFHGCVQQINHWNPSGTSSSDRNSMALSLYSKLQGKPFTPTPGSLPSSAPTMIQVDSDGSGDETSRAPPERPIGRKKSKVAYQEQQLEASNHEQIKKMAMAHFDIAIITKKQQETLDAQNGNLQRLADEAIMCKDLTGASEMVKRFYEIEQKKIMARLEAELEKSAE</sequence>
<dbReference type="PANTHER" id="PTHR45125:SF3">
    <property type="entry name" value="NO-APICAL-MERISTEM-ASSOCIATED CARBOXY-TERMINAL DOMAIN PROTEIN"/>
    <property type="match status" value="1"/>
</dbReference>
<organism evidence="3 4">
    <name type="scientific">Puccinia coronata f. sp. avenae</name>
    <dbReference type="NCBI Taxonomy" id="200324"/>
    <lineage>
        <taxon>Eukaryota</taxon>
        <taxon>Fungi</taxon>
        <taxon>Dikarya</taxon>
        <taxon>Basidiomycota</taxon>
        <taxon>Pucciniomycotina</taxon>
        <taxon>Pucciniomycetes</taxon>
        <taxon>Pucciniales</taxon>
        <taxon>Pucciniaceae</taxon>
        <taxon>Puccinia</taxon>
    </lineage>
</organism>
<feature type="domain" description="No apical meristem-associated C-terminal" evidence="2">
    <location>
        <begin position="175"/>
        <end position="285"/>
    </location>
</feature>
<evidence type="ECO:0000256" key="1">
    <source>
        <dbReference type="SAM" id="MobiDB-lite"/>
    </source>
</evidence>
<dbReference type="PANTHER" id="PTHR45125">
    <property type="entry name" value="F21J9.4-RELATED"/>
    <property type="match status" value="1"/>
</dbReference>
<dbReference type="InterPro" id="IPR029466">
    <property type="entry name" value="NAM-associated_C"/>
</dbReference>
<feature type="compositionally biased region" description="Basic and acidic residues" evidence="1">
    <location>
        <begin position="194"/>
        <end position="204"/>
    </location>
</feature>
<dbReference type="Proteomes" id="UP000235392">
    <property type="component" value="Unassembled WGS sequence"/>
</dbReference>
<feature type="compositionally biased region" description="Polar residues" evidence="1">
    <location>
        <begin position="172"/>
        <end position="182"/>
    </location>
</feature>
<evidence type="ECO:0000313" key="3">
    <source>
        <dbReference type="EMBL" id="PLW35477.1"/>
    </source>
</evidence>
<feature type="region of interest" description="Disordered" evidence="1">
    <location>
        <begin position="166"/>
        <end position="209"/>
    </location>
</feature>
<evidence type="ECO:0000313" key="4">
    <source>
        <dbReference type="Proteomes" id="UP000235392"/>
    </source>
</evidence>
<dbReference type="Pfam" id="PF14303">
    <property type="entry name" value="NAM-associated"/>
    <property type="match status" value="1"/>
</dbReference>
<accession>A0A2N5UCK7</accession>
<dbReference type="EMBL" id="PGCI01000177">
    <property type="protein sequence ID" value="PLW35477.1"/>
    <property type="molecule type" value="Genomic_DNA"/>
</dbReference>
<gene>
    <name evidence="3" type="ORF">PCASD_12721</name>
</gene>
<name>A0A2N5UCK7_9BASI</name>
<dbReference type="AlphaFoldDB" id="A0A2N5UCK7"/>